<dbReference type="AlphaFoldDB" id="A0A934JCA8"/>
<dbReference type="GO" id="GO:0006281">
    <property type="term" value="P:DNA repair"/>
    <property type="evidence" value="ECO:0007669"/>
    <property type="project" value="UniProtKB-KW"/>
</dbReference>
<keyword evidence="6" id="KW-0234">DNA repair</keyword>
<dbReference type="Proteomes" id="UP000640274">
    <property type="component" value="Unassembled WGS sequence"/>
</dbReference>
<keyword evidence="2" id="KW-0227">DNA damage</keyword>
<protein>
    <submittedName>
        <fullName evidence="7">Crossover junction endodeoxyribonuclease RuvC</fullName>
    </submittedName>
</protein>
<dbReference type="GO" id="GO:0004520">
    <property type="term" value="F:DNA endonuclease activity"/>
    <property type="evidence" value="ECO:0007669"/>
    <property type="project" value="InterPro"/>
</dbReference>
<dbReference type="RefSeq" id="WP_199021788.1">
    <property type="nucleotide sequence ID" value="NZ_JAELUP010000117.1"/>
</dbReference>
<keyword evidence="5" id="KW-0233">DNA recombination</keyword>
<sequence>MATLLKTDSTPTESTQQDGLRYSLVESSTVIFASQFKRPHAIIREDYLRPANKRQGQAIYGAWAAVDTGLQRCGLQVTAEINATTVKRIVGGHGKAEKSEVADGVRRLLRLPADHTFTNYDESDAAAIVLAWLIEQGRIDG</sequence>
<dbReference type="GO" id="GO:0006310">
    <property type="term" value="P:DNA recombination"/>
    <property type="evidence" value="ECO:0007669"/>
    <property type="project" value="UniProtKB-KW"/>
</dbReference>
<dbReference type="EMBL" id="JAELUP010000117">
    <property type="protein sequence ID" value="MBJ6364190.1"/>
    <property type="molecule type" value="Genomic_DNA"/>
</dbReference>
<keyword evidence="8" id="KW-1185">Reference proteome</keyword>
<gene>
    <name evidence="7" type="ORF">JFN88_23520</name>
</gene>
<reference evidence="7" key="1">
    <citation type="submission" date="2020-12" db="EMBL/GenBank/DDBJ databases">
        <authorList>
            <person name="Huq M.A."/>
        </authorList>
    </citation>
    <scope>NUCLEOTIDE SEQUENCE</scope>
    <source>
        <strain evidence="7">MAHUQ-46</strain>
    </source>
</reference>
<evidence type="ECO:0000313" key="8">
    <source>
        <dbReference type="Proteomes" id="UP000640274"/>
    </source>
</evidence>
<evidence type="ECO:0000313" key="7">
    <source>
        <dbReference type="EMBL" id="MBJ6364190.1"/>
    </source>
</evidence>
<comment type="similarity">
    <text evidence="1">Belongs to the RuvC family.</text>
</comment>
<dbReference type="InterPro" id="IPR012337">
    <property type="entry name" value="RNaseH-like_sf"/>
</dbReference>
<name>A0A934JCA8_9BACL</name>
<organism evidence="7 8">
    <name type="scientific">Paenibacillus roseus</name>
    <dbReference type="NCBI Taxonomy" id="2798579"/>
    <lineage>
        <taxon>Bacteria</taxon>
        <taxon>Bacillati</taxon>
        <taxon>Bacillota</taxon>
        <taxon>Bacilli</taxon>
        <taxon>Bacillales</taxon>
        <taxon>Paenibacillaceae</taxon>
        <taxon>Paenibacillus</taxon>
    </lineage>
</organism>
<evidence type="ECO:0000256" key="2">
    <source>
        <dbReference type="ARBA" id="ARBA00022763"/>
    </source>
</evidence>
<evidence type="ECO:0000256" key="3">
    <source>
        <dbReference type="ARBA" id="ARBA00022842"/>
    </source>
</evidence>
<accession>A0A934JCA8</accession>
<keyword evidence="3" id="KW-0460">Magnesium</keyword>
<proteinExistence type="inferred from homology"/>
<dbReference type="GO" id="GO:0003677">
    <property type="term" value="F:DNA binding"/>
    <property type="evidence" value="ECO:0007669"/>
    <property type="project" value="UniProtKB-KW"/>
</dbReference>
<comment type="caution">
    <text evidence="7">The sequence shown here is derived from an EMBL/GenBank/DDBJ whole genome shotgun (WGS) entry which is preliminary data.</text>
</comment>
<evidence type="ECO:0000256" key="5">
    <source>
        <dbReference type="ARBA" id="ARBA00023172"/>
    </source>
</evidence>
<dbReference type="InterPro" id="IPR036397">
    <property type="entry name" value="RNaseH_sf"/>
</dbReference>
<evidence type="ECO:0000256" key="1">
    <source>
        <dbReference type="ARBA" id="ARBA00009518"/>
    </source>
</evidence>
<dbReference type="Pfam" id="PF02075">
    <property type="entry name" value="RuvC"/>
    <property type="match status" value="1"/>
</dbReference>
<evidence type="ECO:0000256" key="6">
    <source>
        <dbReference type="ARBA" id="ARBA00023204"/>
    </source>
</evidence>
<dbReference type="Gene3D" id="3.30.420.10">
    <property type="entry name" value="Ribonuclease H-like superfamily/Ribonuclease H"/>
    <property type="match status" value="1"/>
</dbReference>
<dbReference type="SUPFAM" id="SSF53098">
    <property type="entry name" value="Ribonuclease H-like"/>
    <property type="match status" value="1"/>
</dbReference>
<dbReference type="InterPro" id="IPR002176">
    <property type="entry name" value="X-over_junc_endoDNase_RuvC"/>
</dbReference>
<evidence type="ECO:0000256" key="4">
    <source>
        <dbReference type="ARBA" id="ARBA00023125"/>
    </source>
</evidence>
<keyword evidence="4" id="KW-0238">DNA-binding</keyword>